<keyword evidence="3 5" id="KW-0547">Nucleotide-binding</keyword>
<dbReference type="GO" id="GO:0004674">
    <property type="term" value="F:protein serine/threonine kinase activity"/>
    <property type="evidence" value="ECO:0007669"/>
    <property type="project" value="UniProtKB-UniRule"/>
</dbReference>
<comment type="catalytic activity">
    <reaction evidence="5">
        <text>[pyruvate, water dikinase]-phosphate + phosphate + H(+) = [pyruvate, water dikinase] + diphosphate</text>
        <dbReference type="Rhea" id="RHEA:48580"/>
        <dbReference type="Rhea" id="RHEA-COMP:11425"/>
        <dbReference type="Rhea" id="RHEA-COMP:11426"/>
        <dbReference type="ChEBI" id="CHEBI:15378"/>
        <dbReference type="ChEBI" id="CHEBI:33019"/>
        <dbReference type="ChEBI" id="CHEBI:43176"/>
        <dbReference type="ChEBI" id="CHEBI:43474"/>
        <dbReference type="ChEBI" id="CHEBI:68546"/>
        <dbReference type="EC" id="2.7.4.28"/>
    </reaction>
</comment>
<dbReference type="RefSeq" id="WP_014009128.1">
    <property type="nucleotide sequence ID" value="NZ_DAMCIH010000006.1"/>
</dbReference>
<evidence type="ECO:0000256" key="2">
    <source>
        <dbReference type="ARBA" id="ARBA00022679"/>
    </source>
</evidence>
<dbReference type="EC" id="2.7.11.33" evidence="5"/>
<name>A0A0X2NQT6_9CORY</name>
<comment type="similarity">
    <text evidence="5">Belongs to the pyruvate, phosphate/water dikinase regulatory protein family. PSRP subfamily.</text>
</comment>
<dbReference type="HAMAP" id="MF_01062">
    <property type="entry name" value="PSRP"/>
    <property type="match status" value="1"/>
</dbReference>
<accession>A0A0X2NQT6</accession>
<evidence type="ECO:0000256" key="4">
    <source>
        <dbReference type="ARBA" id="ARBA00022777"/>
    </source>
</evidence>
<evidence type="ECO:0000256" key="1">
    <source>
        <dbReference type="ARBA" id="ARBA00022527"/>
    </source>
</evidence>
<dbReference type="AlphaFoldDB" id="A0A0X2NQT6"/>
<dbReference type="OrthoDB" id="3171473at2"/>
<reference evidence="7" key="1">
    <citation type="submission" date="2015-11" db="EMBL/GenBank/DDBJ databases">
        <authorList>
            <person name="Dugat-Bony E."/>
        </authorList>
    </citation>
    <scope>NUCLEOTIDE SEQUENCE [LARGE SCALE GENOMIC DNA]</scope>
    <source>
        <strain evidence="7">Mu292</strain>
    </source>
</reference>
<evidence type="ECO:0000313" key="6">
    <source>
        <dbReference type="EMBL" id="CUU67120.1"/>
    </source>
</evidence>
<dbReference type="GO" id="GO:0043531">
    <property type="term" value="F:ADP binding"/>
    <property type="evidence" value="ECO:0007669"/>
    <property type="project" value="UniProtKB-UniRule"/>
</dbReference>
<dbReference type="Proteomes" id="UP000182498">
    <property type="component" value="Unassembled WGS sequence"/>
</dbReference>
<dbReference type="NCBIfam" id="NF003742">
    <property type="entry name" value="PRK05339.1"/>
    <property type="match status" value="1"/>
</dbReference>
<keyword evidence="4 5" id="KW-0418">Kinase</keyword>
<dbReference type="InterPro" id="IPR026530">
    <property type="entry name" value="PSRP"/>
</dbReference>
<protein>
    <recommendedName>
        <fullName evidence="5">Putative phosphoenolpyruvate synthase regulatory protein</fullName>
        <shortName evidence="5">PEP synthase regulatory protein</shortName>
        <shortName evidence="5">PSRP</shortName>
        <ecNumber evidence="5">2.7.11.33</ecNumber>
        <ecNumber evidence="5">2.7.4.28</ecNumber>
    </recommendedName>
    <alternativeName>
        <fullName evidence="5">Pyruvate, water dikinase regulatory protein</fullName>
    </alternativeName>
</protein>
<dbReference type="EC" id="2.7.4.28" evidence="5"/>
<dbReference type="GO" id="GO:0005524">
    <property type="term" value="F:ATP binding"/>
    <property type="evidence" value="ECO:0007669"/>
    <property type="project" value="InterPro"/>
</dbReference>
<evidence type="ECO:0000313" key="7">
    <source>
        <dbReference type="Proteomes" id="UP000182498"/>
    </source>
</evidence>
<keyword evidence="7" id="KW-1185">Reference proteome</keyword>
<dbReference type="InterPro" id="IPR005177">
    <property type="entry name" value="Kinase-pyrophosphorylase"/>
</dbReference>
<comment type="catalytic activity">
    <reaction evidence="5">
        <text>[pyruvate, water dikinase] + ADP = [pyruvate, water dikinase]-phosphate + AMP + H(+)</text>
        <dbReference type="Rhea" id="RHEA:46020"/>
        <dbReference type="Rhea" id="RHEA-COMP:11425"/>
        <dbReference type="Rhea" id="RHEA-COMP:11426"/>
        <dbReference type="ChEBI" id="CHEBI:15378"/>
        <dbReference type="ChEBI" id="CHEBI:43176"/>
        <dbReference type="ChEBI" id="CHEBI:68546"/>
        <dbReference type="ChEBI" id="CHEBI:456215"/>
        <dbReference type="ChEBI" id="CHEBI:456216"/>
        <dbReference type="EC" id="2.7.11.33"/>
    </reaction>
</comment>
<comment type="function">
    <text evidence="5">Bifunctional serine/threonine kinase and phosphorylase involved in the regulation of the phosphoenolpyruvate synthase (PEPS) by catalyzing its phosphorylation/dephosphorylation.</text>
</comment>
<organism evidence="6 7">
    <name type="scientific">Corynebacterium variabile</name>
    <dbReference type="NCBI Taxonomy" id="1727"/>
    <lineage>
        <taxon>Bacteria</taxon>
        <taxon>Bacillati</taxon>
        <taxon>Actinomycetota</taxon>
        <taxon>Actinomycetes</taxon>
        <taxon>Mycobacteriales</taxon>
        <taxon>Corynebacteriaceae</taxon>
        <taxon>Corynebacterium</taxon>
    </lineage>
</organism>
<dbReference type="PANTHER" id="PTHR31756:SF3">
    <property type="entry name" value="PYRUVATE, PHOSPHATE DIKINASE REGULATORY PROTEIN 1, CHLOROPLASTIC"/>
    <property type="match status" value="1"/>
</dbReference>
<feature type="binding site" evidence="5">
    <location>
        <begin position="157"/>
        <end position="164"/>
    </location>
    <ligand>
        <name>ADP</name>
        <dbReference type="ChEBI" id="CHEBI:456216"/>
    </ligand>
</feature>
<keyword evidence="2 5" id="KW-0808">Transferase</keyword>
<proteinExistence type="inferred from homology"/>
<dbReference type="Pfam" id="PF03618">
    <property type="entry name" value="Kinase-PPPase"/>
    <property type="match status" value="1"/>
</dbReference>
<dbReference type="EMBL" id="FAUH01000018">
    <property type="protein sequence ID" value="CUU67120.1"/>
    <property type="molecule type" value="Genomic_DNA"/>
</dbReference>
<gene>
    <name evidence="6" type="ORF">CVAR292_02474</name>
</gene>
<dbReference type="PANTHER" id="PTHR31756">
    <property type="entry name" value="PYRUVATE, PHOSPHATE DIKINASE REGULATORY PROTEIN 1, CHLOROPLASTIC"/>
    <property type="match status" value="1"/>
</dbReference>
<evidence type="ECO:0000256" key="3">
    <source>
        <dbReference type="ARBA" id="ARBA00022741"/>
    </source>
</evidence>
<keyword evidence="1 5" id="KW-0723">Serine/threonine-protein kinase</keyword>
<evidence type="ECO:0000256" key="5">
    <source>
        <dbReference type="HAMAP-Rule" id="MF_01062"/>
    </source>
</evidence>
<sequence>MVDTTGRPVYFVSDSTGITADTLGNALLAQFPDLDWQRHHLPFIESVETARRAVDQITTKSADVPGHTPLIFVTVRDTAVAAELSKAPGEVIDLLGTHLARLEDILGTERSGRATAYHRVGNMERYHDRIDAVEFSIAHDDAADLRHLEVADLILLAPSRCGKTPTAMYLALQHGLRVANYPLTEDDRPGELPPALVDHKDRLFGLTTTAQRLSEVRGERRPGSSYASPARCRAELRQAEQLYRTHRIPYIDSHAMSVEEMASIILTTMDLRHT</sequence>
<dbReference type="GO" id="GO:0016776">
    <property type="term" value="F:phosphotransferase activity, phosphate group as acceptor"/>
    <property type="evidence" value="ECO:0007669"/>
    <property type="project" value="UniProtKB-UniRule"/>
</dbReference>
<dbReference type="OMA" id="YAQCEFE"/>